<dbReference type="AlphaFoldDB" id="A0A4Y2TVY9"/>
<gene>
    <name evidence="1" type="ORF">AVEN_51137_1</name>
</gene>
<reference evidence="1 2" key="1">
    <citation type="journal article" date="2019" name="Sci. Rep.">
        <title>Orb-weaving spider Araneus ventricosus genome elucidates the spidroin gene catalogue.</title>
        <authorList>
            <person name="Kono N."/>
            <person name="Nakamura H."/>
            <person name="Ohtoshi R."/>
            <person name="Moran D.A.P."/>
            <person name="Shinohara A."/>
            <person name="Yoshida Y."/>
            <person name="Fujiwara M."/>
            <person name="Mori M."/>
            <person name="Tomita M."/>
            <person name="Arakawa K."/>
        </authorList>
    </citation>
    <scope>NUCLEOTIDE SEQUENCE [LARGE SCALE GENOMIC DNA]</scope>
</reference>
<organism evidence="1 2">
    <name type="scientific">Araneus ventricosus</name>
    <name type="common">Orbweaver spider</name>
    <name type="synonym">Epeira ventricosa</name>
    <dbReference type="NCBI Taxonomy" id="182803"/>
    <lineage>
        <taxon>Eukaryota</taxon>
        <taxon>Metazoa</taxon>
        <taxon>Ecdysozoa</taxon>
        <taxon>Arthropoda</taxon>
        <taxon>Chelicerata</taxon>
        <taxon>Arachnida</taxon>
        <taxon>Araneae</taxon>
        <taxon>Araneomorphae</taxon>
        <taxon>Entelegynae</taxon>
        <taxon>Araneoidea</taxon>
        <taxon>Araneidae</taxon>
        <taxon>Araneus</taxon>
    </lineage>
</organism>
<comment type="caution">
    <text evidence="1">The sequence shown here is derived from an EMBL/GenBank/DDBJ whole genome shotgun (WGS) entry which is preliminary data.</text>
</comment>
<evidence type="ECO:0000313" key="1">
    <source>
        <dbReference type="EMBL" id="GBO03406.1"/>
    </source>
</evidence>
<dbReference type="EMBL" id="BGPR01030711">
    <property type="protein sequence ID" value="GBO03406.1"/>
    <property type="molecule type" value="Genomic_DNA"/>
</dbReference>
<dbReference type="Proteomes" id="UP000499080">
    <property type="component" value="Unassembled WGS sequence"/>
</dbReference>
<name>A0A4Y2TVY9_ARAVE</name>
<accession>A0A4Y2TVY9</accession>
<evidence type="ECO:0000313" key="2">
    <source>
        <dbReference type="Proteomes" id="UP000499080"/>
    </source>
</evidence>
<keyword evidence="2" id="KW-1185">Reference proteome</keyword>
<protein>
    <submittedName>
        <fullName evidence="1">Uncharacterized protein</fullName>
    </submittedName>
</protein>
<proteinExistence type="predicted"/>
<sequence length="101" mass="10994">MSSTRLAVCCGLPSWYHASGGDSPAVQFFRPQSIGASLALVYSSRHGGPQRVSIQIFVPSVPWESVCSLNCGMRWSIKIKLDGWGWVYGLSTFRSQVGGQI</sequence>